<accession>A0ABR9KEB4</accession>
<dbReference type="Proteomes" id="UP000661607">
    <property type="component" value="Unassembled WGS sequence"/>
</dbReference>
<proteinExistence type="predicted"/>
<comment type="caution">
    <text evidence="1">The sequence shown here is derived from an EMBL/GenBank/DDBJ whole genome shotgun (WGS) entry which is preliminary data.</text>
</comment>
<evidence type="ECO:0000313" key="2">
    <source>
        <dbReference type="Proteomes" id="UP000661607"/>
    </source>
</evidence>
<name>A0ABR9KEB4_9ACTN</name>
<dbReference type="RefSeq" id="WP_192775461.1">
    <property type="nucleotide sequence ID" value="NZ_BAAASY010000035.1"/>
</dbReference>
<reference evidence="1 2" key="1">
    <citation type="submission" date="2020-10" db="EMBL/GenBank/DDBJ databases">
        <title>Sequencing the genomes of 1000 actinobacteria strains.</title>
        <authorList>
            <person name="Klenk H.-P."/>
        </authorList>
    </citation>
    <scope>NUCLEOTIDE SEQUENCE [LARGE SCALE GENOMIC DNA]</scope>
    <source>
        <strain evidence="1 2">DSM 43748</strain>
    </source>
</reference>
<protein>
    <recommendedName>
        <fullName evidence="3">ATP-binding protein</fullName>
    </recommendedName>
</protein>
<organism evidence="1 2">
    <name type="scientific">Nonomuraea africana</name>
    <dbReference type="NCBI Taxonomy" id="46171"/>
    <lineage>
        <taxon>Bacteria</taxon>
        <taxon>Bacillati</taxon>
        <taxon>Actinomycetota</taxon>
        <taxon>Actinomycetes</taxon>
        <taxon>Streptosporangiales</taxon>
        <taxon>Streptosporangiaceae</taxon>
        <taxon>Nonomuraea</taxon>
    </lineage>
</organism>
<evidence type="ECO:0008006" key="3">
    <source>
        <dbReference type="Google" id="ProtNLM"/>
    </source>
</evidence>
<evidence type="ECO:0000313" key="1">
    <source>
        <dbReference type="EMBL" id="MBE1560376.1"/>
    </source>
</evidence>
<sequence>MAFAGWEEELAVFNAALYGGGCSVLYVHGPGGIGTSALLRRFAHEAAVAGRPMSMVDGRMLEPSPAGAAAVSRKLAGDGFDPVASDRQLFAAERIRSTACVRVRARSSSTRALSVTFLHGTPTQELAAERLGVPSTSYRRHLTAGIERVCADLWHRELYGTDAPAYRST</sequence>
<dbReference type="EMBL" id="JADBEF010000001">
    <property type="protein sequence ID" value="MBE1560376.1"/>
    <property type="molecule type" value="Genomic_DNA"/>
</dbReference>
<keyword evidence="2" id="KW-1185">Reference proteome</keyword>
<gene>
    <name evidence="1" type="ORF">H4W81_003155</name>
</gene>